<dbReference type="InterPro" id="IPR004556">
    <property type="entry name" value="HemK-like"/>
</dbReference>
<gene>
    <name evidence="5" type="primary">yfcB</name>
</gene>
<dbReference type="SUPFAM" id="SSF53335">
    <property type="entry name" value="S-adenosyl-L-methionine-dependent methyltransferases"/>
    <property type="match status" value="1"/>
</dbReference>
<dbReference type="PANTHER" id="PTHR47806">
    <property type="entry name" value="50S RIBOSOMAL PROTEIN L3 GLUTAMINE METHYLTRANSFERASE"/>
    <property type="match status" value="1"/>
</dbReference>
<evidence type="ECO:0000313" key="5">
    <source>
        <dbReference type="EMBL" id="BAC24555.1"/>
    </source>
</evidence>
<dbReference type="InterPro" id="IPR029063">
    <property type="entry name" value="SAM-dependent_MTases_sf"/>
</dbReference>
<dbReference type="eggNOG" id="COG2890">
    <property type="taxonomic scope" value="Bacteria"/>
</dbReference>
<sequence length="307" mass="35016">MKKKQSFILPKDIYILSSIRDLLRWAITQFNTNNICYGQGTNNELDEALQLIFSSLKLSTNYSKELLDSKLTKKEKKIVINNIKKRVKERIPTSYLINKAWLCSLEFYVDERVVIPRSPIGEIITDNFRDLIKFKPKNILDVCTGSGCLSIIAAEVYSEAFIDASDISEGALNVAKFNIKKYNLQNRINLVLSDLFSNIYFKSKKYDLIIINPPYVNKTVMNSLPKEFLHEPEIGLFGGNDGLVLIRKILNESANFLSDNGVLVCEVGENMSIISQEYSNAPFIWIDCIDESLGVFMINKKNLLMLK</sequence>
<dbReference type="PROSITE" id="PS00092">
    <property type="entry name" value="N6_MTASE"/>
    <property type="match status" value="1"/>
</dbReference>
<dbReference type="NCBIfam" id="TIGR00536">
    <property type="entry name" value="hemK_fam"/>
    <property type="match status" value="1"/>
</dbReference>
<dbReference type="Proteomes" id="UP000000562">
    <property type="component" value="Chromosome"/>
</dbReference>
<dbReference type="PANTHER" id="PTHR47806:SF1">
    <property type="entry name" value="RIBOSOMAL PROTEIN UL3 GLUTAMINE METHYLTRANSFERASE"/>
    <property type="match status" value="1"/>
</dbReference>
<organism evidence="5 6">
    <name type="scientific">Wigglesworthia glossinidia brevipalpis</name>
    <dbReference type="NCBI Taxonomy" id="36870"/>
    <lineage>
        <taxon>Bacteria</taxon>
        <taxon>Pseudomonadati</taxon>
        <taxon>Pseudomonadota</taxon>
        <taxon>Gammaproteobacteria</taxon>
        <taxon>Enterobacterales</taxon>
        <taxon>Erwiniaceae</taxon>
        <taxon>Wigglesworthia</taxon>
    </lineage>
</organism>
<evidence type="ECO:0000313" key="6">
    <source>
        <dbReference type="Proteomes" id="UP000000562"/>
    </source>
</evidence>
<dbReference type="KEGG" id="wbr:yfcB"/>
<proteinExistence type="predicted"/>
<name>Q8D2E5_WIGBR</name>
<dbReference type="STRING" id="36870.gene:10368910"/>
<accession>Q8D2E5</accession>
<dbReference type="OrthoDB" id="9800643at2"/>
<dbReference type="InterPro" id="IPR017127">
    <property type="entry name" value="Ribosome_uL3_MTase"/>
</dbReference>
<dbReference type="PIRSF" id="PIRSF037167">
    <property type="entry name" value="Mtase_YfcB_prd"/>
    <property type="match status" value="1"/>
</dbReference>
<dbReference type="HOGENOM" id="CLU_018398_5_1_6"/>
<evidence type="ECO:0000256" key="3">
    <source>
        <dbReference type="ARBA" id="ARBA00022691"/>
    </source>
</evidence>
<evidence type="ECO:0000256" key="2">
    <source>
        <dbReference type="ARBA" id="ARBA00022679"/>
    </source>
</evidence>
<dbReference type="Pfam" id="PF05175">
    <property type="entry name" value="MTS"/>
    <property type="match status" value="1"/>
</dbReference>
<dbReference type="GO" id="GO:0005829">
    <property type="term" value="C:cytosol"/>
    <property type="evidence" value="ECO:0007669"/>
    <property type="project" value="TreeGrafter"/>
</dbReference>
<dbReference type="InterPro" id="IPR002052">
    <property type="entry name" value="DNA_methylase_N6_adenine_CS"/>
</dbReference>
<dbReference type="NCBIfam" id="TIGR03533">
    <property type="entry name" value="L3_gln_methyl"/>
    <property type="match status" value="1"/>
</dbReference>
<dbReference type="InterPro" id="IPR007848">
    <property type="entry name" value="Small_mtfrase_dom"/>
</dbReference>
<keyword evidence="6" id="KW-1185">Reference proteome</keyword>
<reference evidence="5 6" key="1">
    <citation type="journal article" date="2002" name="Nat. Genet.">
        <title>Genome sequence of the endocellular obligate symbiont of tsetse flies, Wigglesworthia glossinidia.</title>
        <authorList>
            <person name="Akman L."/>
            <person name="Yamashita A."/>
            <person name="Watanabe H."/>
            <person name="Oshima K."/>
            <person name="Shiba T."/>
            <person name="Hattori M."/>
            <person name="Aksoy S."/>
        </authorList>
    </citation>
    <scope>NUCLEOTIDE SEQUENCE [LARGE SCALE GENOMIC DNA]</scope>
</reference>
<dbReference type="EMBL" id="BA000021">
    <property type="protein sequence ID" value="BAC24555.1"/>
    <property type="molecule type" value="Genomic_DNA"/>
</dbReference>
<keyword evidence="2" id="KW-0808">Transferase</keyword>
<keyword evidence="3" id="KW-0949">S-adenosyl-L-methionine</keyword>
<protein>
    <submittedName>
        <fullName evidence="5">YfcB protein</fullName>
    </submittedName>
</protein>
<dbReference type="GO" id="GO:0003676">
    <property type="term" value="F:nucleic acid binding"/>
    <property type="evidence" value="ECO:0007669"/>
    <property type="project" value="InterPro"/>
</dbReference>
<dbReference type="AlphaFoldDB" id="Q8D2E5"/>
<dbReference type="Gene3D" id="3.40.50.150">
    <property type="entry name" value="Vaccinia Virus protein VP39"/>
    <property type="match status" value="1"/>
</dbReference>
<evidence type="ECO:0000256" key="1">
    <source>
        <dbReference type="ARBA" id="ARBA00022603"/>
    </source>
</evidence>
<keyword evidence="1" id="KW-0489">Methyltransferase</keyword>
<evidence type="ECO:0000259" key="4">
    <source>
        <dbReference type="Pfam" id="PF05175"/>
    </source>
</evidence>
<feature type="domain" description="Methyltransferase small" evidence="4">
    <location>
        <begin position="135"/>
        <end position="231"/>
    </location>
</feature>
<dbReference type="CDD" id="cd02440">
    <property type="entry name" value="AdoMet_MTases"/>
    <property type="match status" value="1"/>
</dbReference>
<dbReference type="GO" id="GO:0036009">
    <property type="term" value="F:protein-glutamine N-methyltransferase activity"/>
    <property type="evidence" value="ECO:0007669"/>
    <property type="project" value="InterPro"/>
</dbReference>
<dbReference type="GO" id="GO:0032259">
    <property type="term" value="P:methylation"/>
    <property type="evidence" value="ECO:0007669"/>
    <property type="project" value="UniProtKB-KW"/>
</dbReference>